<evidence type="ECO:0000259" key="1">
    <source>
        <dbReference type="Pfam" id="PF07679"/>
    </source>
</evidence>
<dbReference type="EMBL" id="CAJOBI010027300">
    <property type="protein sequence ID" value="CAF4252649.1"/>
    <property type="molecule type" value="Genomic_DNA"/>
</dbReference>
<accession>A0A8S2SZA9</accession>
<dbReference type="AlphaFoldDB" id="A0A8S2SZA9"/>
<feature type="non-terminal residue" evidence="2">
    <location>
        <position position="111"/>
    </location>
</feature>
<gene>
    <name evidence="2" type="ORF">SMN809_LOCUS24068</name>
</gene>
<evidence type="ECO:0000313" key="2">
    <source>
        <dbReference type="EMBL" id="CAF4252649.1"/>
    </source>
</evidence>
<proteinExistence type="predicted"/>
<reference evidence="2" key="1">
    <citation type="submission" date="2021-02" db="EMBL/GenBank/DDBJ databases">
        <authorList>
            <person name="Nowell W R."/>
        </authorList>
    </citation>
    <scope>NUCLEOTIDE SEQUENCE</scope>
</reference>
<feature type="non-terminal residue" evidence="2">
    <location>
        <position position="1"/>
    </location>
</feature>
<evidence type="ECO:0000313" key="3">
    <source>
        <dbReference type="Proteomes" id="UP000676336"/>
    </source>
</evidence>
<dbReference type="Gene3D" id="2.60.40.10">
    <property type="entry name" value="Immunoglobulins"/>
    <property type="match status" value="2"/>
</dbReference>
<comment type="caution">
    <text evidence="2">The sequence shown here is derived from an EMBL/GenBank/DDBJ whole genome shotgun (WGS) entry which is preliminary data.</text>
</comment>
<sequence length="111" mass="12655">LFRNDVEIQLTDEHYEIVTNPTDLTSYEIKIKNVQIEDEGNYRINIENSLGNIESNFQLTTVDNVSIKSSTQPINTDLKQHDTLVLEYTVSGRPKPDVVFMKDGKEIKPSA</sequence>
<protein>
    <recommendedName>
        <fullName evidence="1">Immunoglobulin I-set domain-containing protein</fullName>
    </recommendedName>
</protein>
<dbReference type="InterPro" id="IPR013783">
    <property type="entry name" value="Ig-like_fold"/>
</dbReference>
<dbReference type="SUPFAM" id="SSF48726">
    <property type="entry name" value="Immunoglobulin"/>
    <property type="match status" value="1"/>
</dbReference>
<name>A0A8S2SZA9_9BILA</name>
<organism evidence="2 3">
    <name type="scientific">Rotaria magnacalcarata</name>
    <dbReference type="NCBI Taxonomy" id="392030"/>
    <lineage>
        <taxon>Eukaryota</taxon>
        <taxon>Metazoa</taxon>
        <taxon>Spiralia</taxon>
        <taxon>Gnathifera</taxon>
        <taxon>Rotifera</taxon>
        <taxon>Eurotatoria</taxon>
        <taxon>Bdelloidea</taxon>
        <taxon>Philodinida</taxon>
        <taxon>Philodinidae</taxon>
        <taxon>Rotaria</taxon>
    </lineage>
</organism>
<dbReference type="InterPro" id="IPR036179">
    <property type="entry name" value="Ig-like_dom_sf"/>
</dbReference>
<feature type="domain" description="Immunoglobulin I-set" evidence="1">
    <location>
        <begin position="7"/>
        <end position="60"/>
    </location>
</feature>
<dbReference type="Pfam" id="PF07679">
    <property type="entry name" value="I-set"/>
    <property type="match status" value="1"/>
</dbReference>
<dbReference type="InterPro" id="IPR013098">
    <property type="entry name" value="Ig_I-set"/>
</dbReference>
<dbReference type="Proteomes" id="UP000676336">
    <property type="component" value="Unassembled WGS sequence"/>
</dbReference>